<dbReference type="EMBL" id="JAXCGZ010009847">
    <property type="protein sequence ID" value="KAK7076108.1"/>
    <property type="molecule type" value="Genomic_DNA"/>
</dbReference>
<dbReference type="Gene3D" id="1.20.1050.10">
    <property type="match status" value="1"/>
</dbReference>
<dbReference type="SFLD" id="SFLDG01200">
    <property type="entry name" value="SUF1.1"/>
    <property type="match status" value="1"/>
</dbReference>
<evidence type="ECO:0000259" key="1">
    <source>
        <dbReference type="Pfam" id="PF17171"/>
    </source>
</evidence>
<evidence type="ECO:0000313" key="3">
    <source>
        <dbReference type="Proteomes" id="UP001381693"/>
    </source>
</evidence>
<dbReference type="CDD" id="cd03193">
    <property type="entry name" value="GST_C_Metaxin"/>
    <property type="match status" value="1"/>
</dbReference>
<dbReference type="Pfam" id="PF17171">
    <property type="entry name" value="GST_C_6"/>
    <property type="match status" value="1"/>
</dbReference>
<dbReference type="InterPro" id="IPR050931">
    <property type="entry name" value="Mito_Protein_Transport_Metaxin"/>
</dbReference>
<proteinExistence type="predicted"/>
<name>A0AAN8X8W5_HALRR</name>
<dbReference type="SFLD" id="SFLDS00019">
    <property type="entry name" value="Glutathione_Transferase_(cytos"/>
    <property type="match status" value="1"/>
</dbReference>
<dbReference type="SUPFAM" id="SSF47616">
    <property type="entry name" value="GST C-terminal domain-like"/>
    <property type="match status" value="1"/>
</dbReference>
<keyword evidence="3" id="KW-1185">Reference proteome</keyword>
<feature type="domain" description="Metaxin glutathione S-transferase" evidence="1">
    <location>
        <begin position="97"/>
        <end position="158"/>
    </location>
</feature>
<dbReference type="AlphaFoldDB" id="A0AAN8X8W5"/>
<dbReference type="InterPro" id="IPR026928">
    <property type="entry name" value="FAX/IsoI-like"/>
</dbReference>
<protein>
    <recommendedName>
        <fullName evidence="1">Metaxin glutathione S-transferase domain-containing protein</fullName>
    </recommendedName>
</protein>
<dbReference type="InterPro" id="IPR040079">
    <property type="entry name" value="Glutathione_S-Trfase"/>
</dbReference>
<dbReference type="GO" id="GO:0005737">
    <property type="term" value="C:cytoplasm"/>
    <property type="evidence" value="ECO:0007669"/>
    <property type="project" value="TreeGrafter"/>
</dbReference>
<dbReference type="PANTHER" id="PTHR12289:SF41">
    <property type="entry name" value="FAILED AXON CONNECTIONS-RELATED"/>
    <property type="match status" value="1"/>
</dbReference>
<dbReference type="Proteomes" id="UP001381693">
    <property type="component" value="Unassembled WGS sequence"/>
</dbReference>
<dbReference type="SFLD" id="SFLDG01180">
    <property type="entry name" value="SUF1"/>
    <property type="match status" value="1"/>
</dbReference>
<gene>
    <name evidence="2" type="ORF">SK128_025596</name>
</gene>
<reference evidence="2 3" key="1">
    <citation type="submission" date="2023-11" db="EMBL/GenBank/DDBJ databases">
        <title>Halocaridina rubra genome assembly.</title>
        <authorList>
            <person name="Smith C."/>
        </authorList>
    </citation>
    <scope>NUCLEOTIDE SEQUENCE [LARGE SCALE GENOMIC DNA]</scope>
    <source>
        <strain evidence="2">EP-1</strain>
        <tissue evidence="2">Whole</tissue>
    </source>
</reference>
<accession>A0AAN8X8W5</accession>
<organism evidence="2 3">
    <name type="scientific">Halocaridina rubra</name>
    <name type="common">Hawaiian red shrimp</name>
    <dbReference type="NCBI Taxonomy" id="373956"/>
    <lineage>
        <taxon>Eukaryota</taxon>
        <taxon>Metazoa</taxon>
        <taxon>Ecdysozoa</taxon>
        <taxon>Arthropoda</taxon>
        <taxon>Crustacea</taxon>
        <taxon>Multicrustacea</taxon>
        <taxon>Malacostraca</taxon>
        <taxon>Eumalacostraca</taxon>
        <taxon>Eucarida</taxon>
        <taxon>Decapoda</taxon>
        <taxon>Pleocyemata</taxon>
        <taxon>Caridea</taxon>
        <taxon>Atyoidea</taxon>
        <taxon>Atyidae</taxon>
        <taxon>Halocaridina</taxon>
    </lineage>
</organism>
<dbReference type="PANTHER" id="PTHR12289">
    <property type="entry name" value="METAXIN RELATED"/>
    <property type="match status" value="1"/>
</dbReference>
<sequence length="173" mass="20460">MEYLGRHFNKDFSSHLTDEEKAVAWTFAIMIDEHICFALRDWRWVRDCGRGALNGMIVPLWYKWIAMPIMRRKTQKLLKDHGIGRHTHAQIENIVVKDLFAISKYLGEKPFLMGDEPCEVDCSVFGCLVQIVYNYPGSPYTEMLLNEFANLSHYVHRVRERLWPDWKKCLVRP</sequence>
<comment type="caution">
    <text evidence="2">The sequence shown here is derived from an EMBL/GenBank/DDBJ whole genome shotgun (WGS) entry which is preliminary data.</text>
</comment>
<dbReference type="InterPro" id="IPR033468">
    <property type="entry name" value="Metaxin_GST"/>
</dbReference>
<evidence type="ECO:0000313" key="2">
    <source>
        <dbReference type="EMBL" id="KAK7076108.1"/>
    </source>
</evidence>
<dbReference type="InterPro" id="IPR036282">
    <property type="entry name" value="Glutathione-S-Trfase_C_sf"/>
</dbReference>